<evidence type="ECO:0000313" key="3">
    <source>
        <dbReference type="Proteomes" id="UP000271974"/>
    </source>
</evidence>
<comment type="caution">
    <text evidence="2">The sequence shown here is derived from an EMBL/GenBank/DDBJ whole genome shotgun (WGS) entry which is preliminary data.</text>
</comment>
<proteinExistence type="predicted"/>
<dbReference type="EMBL" id="RQTK01000874">
    <property type="protein sequence ID" value="RUS74028.1"/>
    <property type="molecule type" value="Genomic_DNA"/>
</dbReference>
<sequence>MITMNRKSSGTVGHPSPYVWIKSHRLRNPHNLTKPPGLDGESHIQGRTCFNSNTASKAKNNKHMIVDPRRISSTTSGGTGGRMVKTADSNDLFQTGIEPAYIDHKGDLIHTSAVDHPTGIDETSGPRKRQERPRSCRSGWGVMLLPPAPEM</sequence>
<evidence type="ECO:0000256" key="1">
    <source>
        <dbReference type="SAM" id="MobiDB-lite"/>
    </source>
</evidence>
<protein>
    <submittedName>
        <fullName evidence="2">Uncharacterized protein</fullName>
    </submittedName>
</protein>
<gene>
    <name evidence="2" type="ORF">EGW08_018202</name>
</gene>
<dbReference type="Proteomes" id="UP000271974">
    <property type="component" value="Unassembled WGS sequence"/>
</dbReference>
<dbReference type="AlphaFoldDB" id="A0A433SXM6"/>
<name>A0A433SXM6_ELYCH</name>
<keyword evidence="3" id="KW-1185">Reference proteome</keyword>
<accession>A0A433SXM6</accession>
<reference evidence="2 3" key="1">
    <citation type="submission" date="2019-01" db="EMBL/GenBank/DDBJ databases">
        <title>A draft genome assembly of the solar-powered sea slug Elysia chlorotica.</title>
        <authorList>
            <person name="Cai H."/>
            <person name="Li Q."/>
            <person name="Fang X."/>
            <person name="Li J."/>
            <person name="Curtis N.E."/>
            <person name="Altenburger A."/>
            <person name="Shibata T."/>
            <person name="Feng M."/>
            <person name="Maeda T."/>
            <person name="Schwartz J.A."/>
            <person name="Shigenobu S."/>
            <person name="Lundholm N."/>
            <person name="Nishiyama T."/>
            <person name="Yang H."/>
            <person name="Hasebe M."/>
            <person name="Li S."/>
            <person name="Pierce S.K."/>
            <person name="Wang J."/>
        </authorList>
    </citation>
    <scope>NUCLEOTIDE SEQUENCE [LARGE SCALE GENOMIC DNA]</scope>
    <source>
        <strain evidence="2">EC2010</strain>
        <tissue evidence="2">Whole organism of an adult</tissue>
    </source>
</reference>
<organism evidence="2 3">
    <name type="scientific">Elysia chlorotica</name>
    <name type="common">Eastern emerald elysia</name>
    <name type="synonym">Sea slug</name>
    <dbReference type="NCBI Taxonomy" id="188477"/>
    <lineage>
        <taxon>Eukaryota</taxon>
        <taxon>Metazoa</taxon>
        <taxon>Spiralia</taxon>
        <taxon>Lophotrochozoa</taxon>
        <taxon>Mollusca</taxon>
        <taxon>Gastropoda</taxon>
        <taxon>Heterobranchia</taxon>
        <taxon>Euthyneura</taxon>
        <taxon>Panpulmonata</taxon>
        <taxon>Sacoglossa</taxon>
        <taxon>Placobranchoidea</taxon>
        <taxon>Plakobranchidae</taxon>
        <taxon>Elysia</taxon>
    </lineage>
</organism>
<feature type="non-terminal residue" evidence="2">
    <location>
        <position position="151"/>
    </location>
</feature>
<evidence type="ECO:0000313" key="2">
    <source>
        <dbReference type="EMBL" id="RUS74028.1"/>
    </source>
</evidence>
<feature type="region of interest" description="Disordered" evidence="1">
    <location>
        <begin position="112"/>
        <end position="151"/>
    </location>
</feature>
<dbReference type="OrthoDB" id="10601061at2759"/>